<dbReference type="OMA" id="FWVGFRY"/>
<evidence type="ECO:0000256" key="4">
    <source>
        <dbReference type="ARBA" id="ARBA00022989"/>
    </source>
</evidence>
<dbReference type="STRING" id="1257118.L8H675"/>
<dbReference type="Pfam" id="PF13637">
    <property type="entry name" value="Ank_4"/>
    <property type="match status" value="1"/>
</dbReference>
<dbReference type="Pfam" id="PF12796">
    <property type="entry name" value="Ank_2"/>
    <property type="match status" value="1"/>
</dbReference>
<feature type="transmembrane region" description="Helical" evidence="8">
    <location>
        <begin position="357"/>
        <end position="379"/>
    </location>
</feature>
<feature type="transmembrane region" description="Helical" evidence="8">
    <location>
        <begin position="299"/>
        <end position="317"/>
    </location>
</feature>
<reference evidence="11 12" key="1">
    <citation type="journal article" date="2013" name="Genome Biol.">
        <title>Genome of Acanthamoeba castellanii highlights extensive lateral gene transfer and early evolution of tyrosine kinase signaling.</title>
        <authorList>
            <person name="Clarke M."/>
            <person name="Lohan A.J."/>
            <person name="Liu B."/>
            <person name="Lagkouvardos I."/>
            <person name="Roy S."/>
            <person name="Zafar N."/>
            <person name="Bertelli C."/>
            <person name="Schilde C."/>
            <person name="Kianianmomeni A."/>
            <person name="Burglin T.R."/>
            <person name="Frech C."/>
            <person name="Turcotte B."/>
            <person name="Kopec K.O."/>
            <person name="Synnott J.M."/>
            <person name="Choo C."/>
            <person name="Paponov I."/>
            <person name="Finkler A."/>
            <person name="Soon Heng Tan C."/>
            <person name="Hutchins A.P."/>
            <person name="Weinmeier T."/>
            <person name="Rattei T."/>
            <person name="Chu J.S."/>
            <person name="Gimenez G."/>
            <person name="Irimia M."/>
            <person name="Rigden D.J."/>
            <person name="Fitzpatrick D.A."/>
            <person name="Lorenzo-Morales J."/>
            <person name="Bateman A."/>
            <person name="Chiu C.H."/>
            <person name="Tang P."/>
            <person name="Hegemann P."/>
            <person name="Fromm H."/>
            <person name="Raoult D."/>
            <person name="Greub G."/>
            <person name="Miranda-Saavedra D."/>
            <person name="Chen N."/>
            <person name="Nash P."/>
            <person name="Ginger M.L."/>
            <person name="Horn M."/>
            <person name="Schaap P."/>
            <person name="Caler L."/>
            <person name="Loftus B."/>
        </authorList>
    </citation>
    <scope>NUCLEOTIDE SEQUENCE [LARGE SCALE GENOMIC DNA]</scope>
    <source>
        <strain evidence="11 12">Neff</strain>
    </source>
</reference>
<dbReference type="EC" id="2.3.1.225" evidence="8"/>
<keyword evidence="5 7" id="KW-0040">ANK repeat</keyword>
<keyword evidence="4 8" id="KW-1133">Transmembrane helix</keyword>
<dbReference type="GO" id="GO:0019706">
    <property type="term" value="F:protein-cysteine S-palmitoyltransferase activity"/>
    <property type="evidence" value="ECO:0007669"/>
    <property type="project" value="UniProtKB-EC"/>
</dbReference>
<evidence type="ECO:0000256" key="5">
    <source>
        <dbReference type="ARBA" id="ARBA00023043"/>
    </source>
</evidence>
<evidence type="ECO:0000313" key="12">
    <source>
        <dbReference type="Proteomes" id="UP000011083"/>
    </source>
</evidence>
<evidence type="ECO:0000256" key="9">
    <source>
        <dbReference type="SAM" id="MobiDB-lite"/>
    </source>
</evidence>
<feature type="region of interest" description="Disordered" evidence="9">
    <location>
        <begin position="1"/>
        <end position="38"/>
    </location>
</feature>
<dbReference type="InterPro" id="IPR001594">
    <property type="entry name" value="Palmitoyltrfase_DHHC"/>
</dbReference>
<evidence type="ECO:0000256" key="1">
    <source>
        <dbReference type="ARBA" id="ARBA00004141"/>
    </source>
</evidence>
<keyword evidence="3" id="KW-0677">Repeat</keyword>
<comment type="domain">
    <text evidence="8">The DHHC domain is required for palmitoyltransferase activity.</text>
</comment>
<feature type="repeat" description="ANK" evidence="7">
    <location>
        <begin position="108"/>
        <end position="140"/>
    </location>
</feature>
<feature type="transmembrane region" description="Helical" evidence="8">
    <location>
        <begin position="329"/>
        <end position="351"/>
    </location>
</feature>
<feature type="repeat" description="ANK" evidence="7">
    <location>
        <begin position="74"/>
        <end position="106"/>
    </location>
</feature>
<keyword evidence="8" id="KW-0808">Transferase</keyword>
<comment type="subcellular location">
    <subcellularLocation>
        <location evidence="1">Membrane</location>
        <topology evidence="1">Multi-pass membrane protein</topology>
    </subcellularLocation>
</comment>
<dbReference type="SUPFAM" id="SSF48403">
    <property type="entry name" value="Ankyrin repeat"/>
    <property type="match status" value="1"/>
</dbReference>
<dbReference type="Pfam" id="PF01529">
    <property type="entry name" value="DHHC"/>
    <property type="match status" value="1"/>
</dbReference>
<dbReference type="RefSeq" id="XP_004344752.1">
    <property type="nucleotide sequence ID" value="XM_004344702.1"/>
</dbReference>
<evidence type="ECO:0000256" key="8">
    <source>
        <dbReference type="RuleBase" id="RU079119"/>
    </source>
</evidence>
<dbReference type="AlphaFoldDB" id="L8H675"/>
<evidence type="ECO:0000259" key="10">
    <source>
        <dbReference type="Pfam" id="PF01529"/>
    </source>
</evidence>
<dbReference type="VEuPathDB" id="AmoebaDB:ACA1_280630"/>
<feature type="domain" description="Palmitoyltransferase DHHC" evidence="10">
    <location>
        <begin position="406"/>
        <end position="538"/>
    </location>
</feature>
<dbReference type="PANTHER" id="PTHR24161:SF85">
    <property type="entry name" value="PALMITOYLTRANSFERASE HIP14"/>
    <property type="match status" value="1"/>
</dbReference>
<dbReference type="PROSITE" id="PS50297">
    <property type="entry name" value="ANK_REP_REGION"/>
    <property type="match status" value="4"/>
</dbReference>
<comment type="catalytic activity">
    <reaction evidence="8">
        <text>L-cysteinyl-[protein] + hexadecanoyl-CoA = S-hexadecanoyl-L-cysteinyl-[protein] + CoA</text>
        <dbReference type="Rhea" id="RHEA:36683"/>
        <dbReference type="Rhea" id="RHEA-COMP:10131"/>
        <dbReference type="Rhea" id="RHEA-COMP:11032"/>
        <dbReference type="ChEBI" id="CHEBI:29950"/>
        <dbReference type="ChEBI" id="CHEBI:57287"/>
        <dbReference type="ChEBI" id="CHEBI:57379"/>
        <dbReference type="ChEBI" id="CHEBI:74151"/>
        <dbReference type="EC" id="2.3.1.225"/>
    </reaction>
</comment>
<dbReference type="InterPro" id="IPR002110">
    <property type="entry name" value="Ankyrin_rpt"/>
</dbReference>
<dbReference type="SMART" id="SM00248">
    <property type="entry name" value="ANK"/>
    <property type="match status" value="7"/>
</dbReference>
<dbReference type="PROSITE" id="PS50216">
    <property type="entry name" value="DHHC"/>
    <property type="match status" value="1"/>
</dbReference>
<dbReference type="PANTHER" id="PTHR24161">
    <property type="entry name" value="ANK_REP_REGION DOMAIN-CONTAINING PROTEIN-RELATED"/>
    <property type="match status" value="1"/>
</dbReference>
<evidence type="ECO:0000256" key="2">
    <source>
        <dbReference type="ARBA" id="ARBA00022692"/>
    </source>
</evidence>
<dbReference type="InterPro" id="IPR036770">
    <property type="entry name" value="Ankyrin_rpt-contain_sf"/>
</dbReference>
<evidence type="ECO:0000256" key="7">
    <source>
        <dbReference type="PROSITE-ProRule" id="PRU00023"/>
    </source>
</evidence>
<dbReference type="PRINTS" id="PR01415">
    <property type="entry name" value="ANKYRIN"/>
</dbReference>
<keyword evidence="8" id="KW-0012">Acyltransferase</keyword>
<evidence type="ECO:0000256" key="6">
    <source>
        <dbReference type="ARBA" id="ARBA00023136"/>
    </source>
</evidence>
<feature type="repeat" description="ANK" evidence="7">
    <location>
        <begin position="175"/>
        <end position="207"/>
    </location>
</feature>
<proteinExistence type="inferred from homology"/>
<dbReference type="EMBL" id="KB007908">
    <property type="protein sequence ID" value="ELR21009.1"/>
    <property type="molecule type" value="Genomic_DNA"/>
</dbReference>
<feature type="transmembrane region" description="Helical" evidence="8">
    <location>
        <begin position="496"/>
        <end position="515"/>
    </location>
</feature>
<protein>
    <recommendedName>
        <fullName evidence="8">Palmitoyltransferase</fullName>
        <ecNumber evidence="8">2.3.1.225</ecNumber>
    </recommendedName>
</protein>
<keyword evidence="12" id="KW-1185">Reference proteome</keyword>
<keyword evidence="2 8" id="KW-0812">Transmembrane</keyword>
<accession>L8H675</accession>
<dbReference type="KEGG" id="acan:ACA1_280630"/>
<comment type="similarity">
    <text evidence="8">Belongs to the DHHC palmitoyltransferase family.</text>
</comment>
<sequence>MSHGHSHGGGGSCNHDHGGGDAGGGGVMVPGPHMQQPAALPSRDIWTAARRGDVDLLRVLIEEEKNDINQGDEDGSTPLHWAAYFDRLDTITYLLQRGANIDALNEKEAQTPLHWACIGKSLPSMLLLIKEGADITKSDKRGYDSLVHACQYGNVLMAHNLIVKQGLSVAHRDTEGHTPLHWAAYQNHESVARLLISLGADVRSVDDEGLTPMHWASLKGHFQMVQFLILNGADVHAVDSDGYTPLDLAKQKNMKNTVSLLKYSQGYTSQSEARNWRTWFLMPWLLVPLLFFFIDTLPFLATVVVLAAIFVFIRRLISYMWLGKDTNNPFFMSVMAAAYALSTWVYFIKIFPVTNEYGMLTMFFIGVNFMWASLFLYLVRSDPGFLKLDEAGVEKIYHKLSLGAKNIPQLCPTCMIARPIRSKHCRSCNRCVARMDHHCAWLNNCVGVNNHQPFMVLLTLVILLHWIFAFFCVQLLGSLDGAPSIWAVHSAIHFYYSQEAMLLMLMLFHLFNALWEMYVFYQQWTLIFDNVTANEYLNGTKYPYFRDRENRFRNPFDKGWKGNFKDFLHPTLDYTDLFEVPDTHDSA</sequence>
<organism evidence="11 12">
    <name type="scientific">Acanthamoeba castellanii (strain ATCC 30010 / Neff)</name>
    <dbReference type="NCBI Taxonomy" id="1257118"/>
    <lineage>
        <taxon>Eukaryota</taxon>
        <taxon>Amoebozoa</taxon>
        <taxon>Discosea</taxon>
        <taxon>Longamoebia</taxon>
        <taxon>Centramoebida</taxon>
        <taxon>Acanthamoebidae</taxon>
        <taxon>Acanthamoeba</taxon>
    </lineage>
</organism>
<evidence type="ECO:0000256" key="3">
    <source>
        <dbReference type="ARBA" id="ARBA00022737"/>
    </source>
</evidence>
<dbReference type="PROSITE" id="PS50088">
    <property type="entry name" value="ANK_REPEAT"/>
    <property type="match status" value="4"/>
</dbReference>
<feature type="transmembrane region" description="Helical" evidence="8">
    <location>
        <begin position="454"/>
        <end position="476"/>
    </location>
</feature>
<gene>
    <name evidence="11" type="ORF">ACA1_280630</name>
</gene>
<evidence type="ECO:0000313" key="11">
    <source>
        <dbReference type="EMBL" id="ELR21009.1"/>
    </source>
</evidence>
<dbReference type="Gene3D" id="1.25.40.20">
    <property type="entry name" value="Ankyrin repeat-containing domain"/>
    <property type="match status" value="3"/>
</dbReference>
<dbReference type="Proteomes" id="UP000011083">
    <property type="component" value="Unassembled WGS sequence"/>
</dbReference>
<dbReference type="GeneID" id="14921884"/>
<feature type="repeat" description="ANK" evidence="7">
    <location>
        <begin position="208"/>
        <end position="240"/>
    </location>
</feature>
<dbReference type="GO" id="GO:0016020">
    <property type="term" value="C:membrane"/>
    <property type="evidence" value="ECO:0007669"/>
    <property type="project" value="UniProtKB-SubCell"/>
</dbReference>
<name>L8H675_ACACF</name>
<dbReference type="OrthoDB" id="6781668at2759"/>
<keyword evidence="6 8" id="KW-0472">Membrane</keyword>